<accession>A0A316MDY8</accession>
<dbReference type="PROSITE" id="PS50943">
    <property type="entry name" value="HTH_CROC1"/>
    <property type="match status" value="1"/>
</dbReference>
<keyword evidence="1" id="KW-0238">DNA-binding</keyword>
<proteinExistence type="predicted"/>
<reference evidence="3 4" key="1">
    <citation type="submission" date="2018-03" db="EMBL/GenBank/DDBJ databases">
        <title>The uncultured portion of the human microbiome is neutrally assembled.</title>
        <authorList>
            <person name="Jeraldo P."/>
            <person name="Boardman L."/>
            <person name="White B.A."/>
            <person name="Nelson H."/>
            <person name="Goldenfeld N."/>
            <person name="Chia N."/>
        </authorList>
    </citation>
    <scope>NUCLEOTIDE SEQUENCE [LARGE SCALE GENOMIC DNA]</scope>
    <source>
        <strain evidence="3">CIM:MAG 903</strain>
    </source>
</reference>
<gene>
    <name evidence="3" type="ORF">DBY38_01640</name>
</gene>
<evidence type="ECO:0000313" key="4">
    <source>
        <dbReference type="Proteomes" id="UP000246114"/>
    </source>
</evidence>
<evidence type="ECO:0000259" key="2">
    <source>
        <dbReference type="PROSITE" id="PS50943"/>
    </source>
</evidence>
<dbReference type="PANTHER" id="PTHR46558">
    <property type="entry name" value="TRACRIPTIONAL REGULATORY PROTEIN-RELATED-RELATED"/>
    <property type="match status" value="1"/>
</dbReference>
<organism evidence="3 4">
    <name type="scientific">Clostridium cadaveris</name>
    <dbReference type="NCBI Taxonomy" id="1529"/>
    <lineage>
        <taxon>Bacteria</taxon>
        <taxon>Bacillati</taxon>
        <taxon>Bacillota</taxon>
        <taxon>Clostridia</taxon>
        <taxon>Eubacteriales</taxon>
        <taxon>Clostridiaceae</taxon>
        <taxon>Clostridium</taxon>
    </lineage>
</organism>
<dbReference type="PANTHER" id="PTHR46558:SF4">
    <property type="entry name" value="DNA-BIDING PHAGE PROTEIN"/>
    <property type="match status" value="1"/>
</dbReference>
<dbReference type="Pfam" id="PF01381">
    <property type="entry name" value="HTH_3"/>
    <property type="match status" value="1"/>
</dbReference>
<comment type="caution">
    <text evidence="3">The sequence shown here is derived from an EMBL/GenBank/DDBJ whole genome shotgun (WGS) entry which is preliminary data.</text>
</comment>
<dbReference type="InterPro" id="IPR001387">
    <property type="entry name" value="Cro/C1-type_HTH"/>
</dbReference>
<dbReference type="SUPFAM" id="SSF47413">
    <property type="entry name" value="lambda repressor-like DNA-binding domains"/>
    <property type="match status" value="1"/>
</dbReference>
<evidence type="ECO:0000256" key="1">
    <source>
        <dbReference type="ARBA" id="ARBA00023125"/>
    </source>
</evidence>
<dbReference type="Gene3D" id="1.10.260.40">
    <property type="entry name" value="lambda repressor-like DNA-binding domains"/>
    <property type="match status" value="1"/>
</dbReference>
<dbReference type="CDD" id="cd00093">
    <property type="entry name" value="HTH_XRE"/>
    <property type="match status" value="1"/>
</dbReference>
<dbReference type="Proteomes" id="UP000246114">
    <property type="component" value="Unassembled WGS sequence"/>
</dbReference>
<sequence length="71" mass="8393">MYEKLKKIREEKNITQEEIASLLGYRHKSGYSKLENGDRKISVEQAKVISDFFNMSIEDIFFDNKINKMTT</sequence>
<dbReference type="SMART" id="SM00530">
    <property type="entry name" value="HTH_XRE"/>
    <property type="match status" value="1"/>
</dbReference>
<dbReference type="AlphaFoldDB" id="A0A316MDY8"/>
<name>A0A316MDY8_9CLOT</name>
<protein>
    <submittedName>
        <fullName evidence="3">XRE family transcriptional regulator</fullName>
    </submittedName>
</protein>
<evidence type="ECO:0000313" key="3">
    <source>
        <dbReference type="EMBL" id="PWL55449.1"/>
    </source>
</evidence>
<dbReference type="GO" id="GO:0003677">
    <property type="term" value="F:DNA binding"/>
    <property type="evidence" value="ECO:0007669"/>
    <property type="project" value="UniProtKB-KW"/>
</dbReference>
<dbReference type="InterPro" id="IPR010982">
    <property type="entry name" value="Lambda_DNA-bd_dom_sf"/>
</dbReference>
<feature type="domain" description="HTH cro/C1-type" evidence="2">
    <location>
        <begin position="5"/>
        <end position="60"/>
    </location>
</feature>
<dbReference type="EMBL" id="QAMZ01000006">
    <property type="protein sequence ID" value="PWL55449.1"/>
    <property type="molecule type" value="Genomic_DNA"/>
</dbReference>